<sequence>MTPDQIAEVQARSTCLHSEAEVEAALDSMAVSISAELADKNPLVICIMHGGLITSGKLATRLGFPLQLDYLHATRYRGETIGKDLQWKVFPSESLNGRTILLVDDIFDVGITLKLIVEYCKQQGCASVQTAVLLDKQHDRKEGGIVVDFVGLKVVDRYLFGYGMDYKDYLRNAPGIYAIAEQDM</sequence>
<evidence type="ECO:0000256" key="1">
    <source>
        <dbReference type="ARBA" id="ARBA00048811"/>
    </source>
</evidence>
<dbReference type="NCBIfam" id="NF006605">
    <property type="entry name" value="PRK09162.1"/>
    <property type="match status" value="1"/>
</dbReference>
<dbReference type="GO" id="GO:0000287">
    <property type="term" value="F:magnesium ion binding"/>
    <property type="evidence" value="ECO:0007669"/>
    <property type="project" value="TreeGrafter"/>
</dbReference>
<dbReference type="InterPro" id="IPR000836">
    <property type="entry name" value="PRTase_dom"/>
</dbReference>
<dbReference type="Pfam" id="PF00156">
    <property type="entry name" value="Pribosyltran"/>
    <property type="match status" value="1"/>
</dbReference>
<comment type="caution">
    <text evidence="4">The sequence shown here is derived from an EMBL/GenBank/DDBJ whole genome shotgun (WGS) entry which is preliminary data.</text>
</comment>
<evidence type="ECO:0000313" key="5">
    <source>
        <dbReference type="Proteomes" id="UP000218767"/>
    </source>
</evidence>
<comment type="catalytic activity">
    <reaction evidence="2">
        <text>IMP + diphosphate = hypoxanthine + 5-phospho-alpha-D-ribose 1-diphosphate</text>
        <dbReference type="Rhea" id="RHEA:17973"/>
        <dbReference type="ChEBI" id="CHEBI:17368"/>
        <dbReference type="ChEBI" id="CHEBI:33019"/>
        <dbReference type="ChEBI" id="CHEBI:58017"/>
        <dbReference type="ChEBI" id="CHEBI:58053"/>
        <dbReference type="EC" id="2.4.2.8"/>
    </reaction>
    <physiologicalReaction direction="right-to-left" evidence="2">
        <dbReference type="Rhea" id="RHEA:17975"/>
    </physiologicalReaction>
</comment>
<dbReference type="EMBL" id="NVUL01000026">
    <property type="protein sequence ID" value="PCI78836.1"/>
    <property type="molecule type" value="Genomic_DNA"/>
</dbReference>
<dbReference type="GO" id="GO:0006178">
    <property type="term" value="P:guanine salvage"/>
    <property type="evidence" value="ECO:0007669"/>
    <property type="project" value="TreeGrafter"/>
</dbReference>
<dbReference type="GO" id="GO:0032264">
    <property type="term" value="P:IMP salvage"/>
    <property type="evidence" value="ECO:0007669"/>
    <property type="project" value="TreeGrafter"/>
</dbReference>
<dbReference type="GO" id="GO:0004422">
    <property type="term" value="F:hypoxanthine phosphoribosyltransferase activity"/>
    <property type="evidence" value="ECO:0007669"/>
    <property type="project" value="TreeGrafter"/>
</dbReference>
<feature type="domain" description="Phosphoribosyltransferase" evidence="3">
    <location>
        <begin position="20"/>
        <end position="143"/>
    </location>
</feature>
<keyword evidence="4" id="KW-0808">Transferase</keyword>
<protein>
    <submittedName>
        <fullName evidence="4">Hypoxanthine-guanine phosphoribosyltransferase</fullName>
    </submittedName>
</protein>
<dbReference type="InterPro" id="IPR029057">
    <property type="entry name" value="PRTase-like"/>
</dbReference>
<dbReference type="PANTHER" id="PTHR43340">
    <property type="entry name" value="HYPOXANTHINE-GUANINE PHOSPHORIBOSYLTRANSFERASE"/>
    <property type="match status" value="1"/>
</dbReference>
<dbReference type="GO" id="GO:0005829">
    <property type="term" value="C:cytosol"/>
    <property type="evidence" value="ECO:0007669"/>
    <property type="project" value="TreeGrafter"/>
</dbReference>
<gene>
    <name evidence="4" type="ORF">COB20_06100</name>
</gene>
<comment type="catalytic activity">
    <reaction evidence="1">
        <text>GMP + diphosphate = guanine + 5-phospho-alpha-D-ribose 1-diphosphate</text>
        <dbReference type="Rhea" id="RHEA:25424"/>
        <dbReference type="ChEBI" id="CHEBI:16235"/>
        <dbReference type="ChEBI" id="CHEBI:33019"/>
        <dbReference type="ChEBI" id="CHEBI:58017"/>
        <dbReference type="ChEBI" id="CHEBI:58115"/>
        <dbReference type="EC" id="2.4.2.8"/>
    </reaction>
    <physiologicalReaction direction="right-to-left" evidence="1">
        <dbReference type="Rhea" id="RHEA:25426"/>
    </physiologicalReaction>
</comment>
<dbReference type="Gene3D" id="3.40.50.2020">
    <property type="match status" value="1"/>
</dbReference>
<evidence type="ECO:0000256" key="2">
    <source>
        <dbReference type="ARBA" id="ARBA00049402"/>
    </source>
</evidence>
<dbReference type="PANTHER" id="PTHR43340:SF1">
    <property type="entry name" value="HYPOXANTHINE PHOSPHORIBOSYLTRANSFERASE"/>
    <property type="match status" value="1"/>
</dbReference>
<proteinExistence type="predicted"/>
<evidence type="ECO:0000313" key="4">
    <source>
        <dbReference type="EMBL" id="PCI78836.1"/>
    </source>
</evidence>
<accession>A0A2A4X8K7</accession>
<organism evidence="4 5">
    <name type="scientific">SAR86 cluster bacterium</name>
    <dbReference type="NCBI Taxonomy" id="2030880"/>
    <lineage>
        <taxon>Bacteria</taxon>
        <taxon>Pseudomonadati</taxon>
        <taxon>Pseudomonadota</taxon>
        <taxon>Gammaproteobacteria</taxon>
        <taxon>SAR86 cluster</taxon>
    </lineage>
</organism>
<dbReference type="CDD" id="cd06223">
    <property type="entry name" value="PRTases_typeI"/>
    <property type="match status" value="1"/>
</dbReference>
<reference evidence="5" key="1">
    <citation type="submission" date="2017-08" db="EMBL/GenBank/DDBJ databases">
        <title>A dynamic microbial community with high functional redundancy inhabits the cold, oxic subseafloor aquifer.</title>
        <authorList>
            <person name="Tully B.J."/>
            <person name="Wheat C.G."/>
            <person name="Glazer B.T."/>
            <person name="Huber J.A."/>
        </authorList>
    </citation>
    <scope>NUCLEOTIDE SEQUENCE [LARGE SCALE GENOMIC DNA]</scope>
</reference>
<dbReference type="GO" id="GO:0046100">
    <property type="term" value="P:hypoxanthine metabolic process"/>
    <property type="evidence" value="ECO:0007669"/>
    <property type="project" value="TreeGrafter"/>
</dbReference>
<dbReference type="AlphaFoldDB" id="A0A2A4X8K7"/>
<evidence type="ECO:0000259" key="3">
    <source>
        <dbReference type="Pfam" id="PF00156"/>
    </source>
</evidence>
<name>A0A2A4X8K7_9GAMM</name>
<keyword evidence="4" id="KW-0328">Glycosyltransferase</keyword>
<dbReference type="GO" id="GO:0032263">
    <property type="term" value="P:GMP salvage"/>
    <property type="evidence" value="ECO:0007669"/>
    <property type="project" value="TreeGrafter"/>
</dbReference>
<dbReference type="SUPFAM" id="SSF53271">
    <property type="entry name" value="PRTase-like"/>
    <property type="match status" value="1"/>
</dbReference>
<dbReference type="Proteomes" id="UP000218767">
    <property type="component" value="Unassembled WGS sequence"/>
</dbReference>
<dbReference type="InterPro" id="IPR050408">
    <property type="entry name" value="HGPRT"/>
</dbReference>